<keyword evidence="1" id="KW-1133">Transmembrane helix</keyword>
<reference evidence="2" key="1">
    <citation type="submission" date="2014-11" db="EMBL/GenBank/DDBJ databases">
        <authorList>
            <person name="Amaro Gonzalez C."/>
        </authorList>
    </citation>
    <scope>NUCLEOTIDE SEQUENCE</scope>
</reference>
<name>A0A0E9WMQ2_ANGAN</name>
<keyword evidence="1" id="KW-0472">Membrane</keyword>
<reference evidence="2" key="2">
    <citation type="journal article" date="2015" name="Fish Shellfish Immunol.">
        <title>Early steps in the European eel (Anguilla anguilla)-Vibrio vulnificus interaction in the gills: Role of the RtxA13 toxin.</title>
        <authorList>
            <person name="Callol A."/>
            <person name="Pajuelo D."/>
            <person name="Ebbesson L."/>
            <person name="Teles M."/>
            <person name="MacKenzie S."/>
            <person name="Amaro C."/>
        </authorList>
    </citation>
    <scope>NUCLEOTIDE SEQUENCE</scope>
</reference>
<evidence type="ECO:0000256" key="1">
    <source>
        <dbReference type="SAM" id="Phobius"/>
    </source>
</evidence>
<proteinExistence type="predicted"/>
<dbReference type="EMBL" id="GBXM01016893">
    <property type="protein sequence ID" value="JAH91684.1"/>
    <property type="molecule type" value="Transcribed_RNA"/>
</dbReference>
<accession>A0A0E9WMQ2</accession>
<organism evidence="2">
    <name type="scientific">Anguilla anguilla</name>
    <name type="common">European freshwater eel</name>
    <name type="synonym">Muraena anguilla</name>
    <dbReference type="NCBI Taxonomy" id="7936"/>
    <lineage>
        <taxon>Eukaryota</taxon>
        <taxon>Metazoa</taxon>
        <taxon>Chordata</taxon>
        <taxon>Craniata</taxon>
        <taxon>Vertebrata</taxon>
        <taxon>Euteleostomi</taxon>
        <taxon>Actinopterygii</taxon>
        <taxon>Neopterygii</taxon>
        <taxon>Teleostei</taxon>
        <taxon>Anguilliformes</taxon>
        <taxon>Anguillidae</taxon>
        <taxon>Anguilla</taxon>
    </lineage>
</organism>
<sequence length="88" mass="10031">MHKNDACISSFVTCFKVLIEILPRMFMITIKVLWPLFANCLILCSSLYQILLLFPKYSLAILLRCRNVDSTGFLQSVSAYVIGNNKKP</sequence>
<protein>
    <submittedName>
        <fullName evidence="2">Uncharacterized protein</fullName>
    </submittedName>
</protein>
<evidence type="ECO:0000313" key="2">
    <source>
        <dbReference type="EMBL" id="JAH91684.1"/>
    </source>
</evidence>
<dbReference type="AlphaFoldDB" id="A0A0E9WMQ2"/>
<keyword evidence="1" id="KW-0812">Transmembrane</keyword>
<feature type="transmembrane region" description="Helical" evidence="1">
    <location>
        <begin position="32"/>
        <end position="54"/>
    </location>
</feature>